<protein>
    <submittedName>
        <fullName evidence="2">Uncharacterized protein</fullName>
    </submittedName>
</protein>
<keyword evidence="3" id="KW-1185">Reference proteome</keyword>
<gene>
    <name evidence="2" type="ORF">RR46_03272</name>
</gene>
<feature type="transmembrane region" description="Helical" evidence="1">
    <location>
        <begin position="165"/>
        <end position="186"/>
    </location>
</feature>
<reference evidence="2 3" key="1">
    <citation type="journal article" date="2015" name="Nat. Commun.">
        <title>Outbred genome sequencing and CRISPR/Cas9 gene editing in butterflies.</title>
        <authorList>
            <person name="Li X."/>
            <person name="Fan D."/>
            <person name="Zhang W."/>
            <person name="Liu G."/>
            <person name="Zhang L."/>
            <person name="Zhao L."/>
            <person name="Fang X."/>
            <person name="Chen L."/>
            <person name="Dong Y."/>
            <person name="Chen Y."/>
            <person name="Ding Y."/>
            <person name="Zhao R."/>
            <person name="Feng M."/>
            <person name="Zhu Y."/>
            <person name="Feng Y."/>
            <person name="Jiang X."/>
            <person name="Zhu D."/>
            <person name="Xiang H."/>
            <person name="Feng X."/>
            <person name="Li S."/>
            <person name="Wang J."/>
            <person name="Zhang G."/>
            <person name="Kronforst M.R."/>
            <person name="Wang W."/>
        </authorList>
    </citation>
    <scope>NUCLEOTIDE SEQUENCE [LARGE SCALE GENOMIC DNA]</scope>
    <source>
        <strain evidence="2">Ya'a_city_454_Px</strain>
        <tissue evidence="2">Whole body</tissue>
    </source>
</reference>
<keyword evidence="1" id="KW-0472">Membrane</keyword>
<feature type="transmembrane region" description="Helical" evidence="1">
    <location>
        <begin position="131"/>
        <end position="153"/>
    </location>
</feature>
<dbReference type="AlphaFoldDB" id="A0A194QMG0"/>
<organism evidence="2 3">
    <name type="scientific">Papilio xuthus</name>
    <name type="common">Asian swallowtail butterfly</name>
    <dbReference type="NCBI Taxonomy" id="66420"/>
    <lineage>
        <taxon>Eukaryota</taxon>
        <taxon>Metazoa</taxon>
        <taxon>Ecdysozoa</taxon>
        <taxon>Arthropoda</taxon>
        <taxon>Hexapoda</taxon>
        <taxon>Insecta</taxon>
        <taxon>Pterygota</taxon>
        <taxon>Neoptera</taxon>
        <taxon>Endopterygota</taxon>
        <taxon>Lepidoptera</taxon>
        <taxon>Glossata</taxon>
        <taxon>Ditrysia</taxon>
        <taxon>Papilionoidea</taxon>
        <taxon>Papilionidae</taxon>
        <taxon>Papilioninae</taxon>
        <taxon>Papilio</taxon>
    </lineage>
</organism>
<evidence type="ECO:0000256" key="1">
    <source>
        <dbReference type="SAM" id="Phobius"/>
    </source>
</evidence>
<proteinExistence type="predicted"/>
<keyword evidence="1" id="KW-1133">Transmembrane helix</keyword>
<keyword evidence="1" id="KW-0812">Transmembrane</keyword>
<feature type="transmembrane region" description="Helical" evidence="1">
    <location>
        <begin position="59"/>
        <end position="86"/>
    </location>
</feature>
<dbReference type="EMBL" id="KQ458880">
    <property type="protein sequence ID" value="KPJ04661.1"/>
    <property type="molecule type" value="Genomic_DNA"/>
</dbReference>
<evidence type="ECO:0000313" key="3">
    <source>
        <dbReference type="Proteomes" id="UP000053268"/>
    </source>
</evidence>
<dbReference type="Proteomes" id="UP000053268">
    <property type="component" value="Unassembled WGS sequence"/>
</dbReference>
<evidence type="ECO:0000313" key="2">
    <source>
        <dbReference type="EMBL" id="KPJ04661.1"/>
    </source>
</evidence>
<sequence>MGLPHITKFCWCMSLELGSKVIGYVHLMFAVASVTLGAATSGSAWGQVTLEWETEGETVYAQLATASLAVACFGLVHVGLAITLIYAAHKRKTTVVRLWAWFMCALWIAGLIYVLVSSFATRSLGSGSDIFLAFLEGVVFFGQCCPVAPAPAPSPPPPRRRVSCCMLRVAGTLAYCILCVHSYYLVLRSGADMQGPSKLDY</sequence>
<accession>A0A194QMG0</accession>
<feature type="transmembrane region" description="Helical" evidence="1">
    <location>
        <begin position="98"/>
        <end position="119"/>
    </location>
</feature>
<name>A0A194QMG0_PAPXU</name>
<feature type="transmembrane region" description="Helical" evidence="1">
    <location>
        <begin position="21"/>
        <end position="39"/>
    </location>
</feature>